<gene>
    <name evidence="3" type="ORF">STAS_14352</name>
</gene>
<dbReference type="AlphaFoldDB" id="A0A5A7PZ63"/>
<dbReference type="Proteomes" id="UP000325081">
    <property type="component" value="Unassembled WGS sequence"/>
</dbReference>
<sequence length="232" mass="25822">MALKKLPEVKTAWIRGKTVLVPGQSSYWSTACPNCNKVLQAQVGWIVTCTQCKEEGEVQPRCKFTIGIEDKTGVLHASASGPEAEILLPITAAEMSLSRNHAKNCVDVESNFQSKTITCFVRHYISDYQGKDESRFAIVVLYVNDDEDDNQNLVQEQQFTPTGHKVLSMLNETPNESSSTMKMSIDKTGSVKRSLKFQDATPTNTSTEHDSPDDSENVQEAGSLKKRRKNNF</sequence>
<dbReference type="SUPFAM" id="SSF50249">
    <property type="entry name" value="Nucleic acid-binding proteins"/>
    <property type="match status" value="1"/>
</dbReference>
<comment type="caution">
    <text evidence="3">The sequence shown here is derived from an EMBL/GenBank/DDBJ whole genome shotgun (WGS) entry which is preliminary data.</text>
</comment>
<dbReference type="PROSITE" id="PS51257">
    <property type="entry name" value="PROKAR_LIPOPROTEIN"/>
    <property type="match status" value="1"/>
</dbReference>
<keyword evidence="4" id="KW-1185">Reference proteome</keyword>
<organism evidence="3 4">
    <name type="scientific">Striga asiatica</name>
    <name type="common">Asiatic witchweed</name>
    <name type="synonym">Buchnera asiatica</name>
    <dbReference type="NCBI Taxonomy" id="4170"/>
    <lineage>
        <taxon>Eukaryota</taxon>
        <taxon>Viridiplantae</taxon>
        <taxon>Streptophyta</taxon>
        <taxon>Embryophyta</taxon>
        <taxon>Tracheophyta</taxon>
        <taxon>Spermatophyta</taxon>
        <taxon>Magnoliopsida</taxon>
        <taxon>eudicotyledons</taxon>
        <taxon>Gunneridae</taxon>
        <taxon>Pentapetalae</taxon>
        <taxon>asterids</taxon>
        <taxon>lamiids</taxon>
        <taxon>Lamiales</taxon>
        <taxon>Orobanchaceae</taxon>
        <taxon>Buchnereae</taxon>
        <taxon>Striga</taxon>
    </lineage>
</organism>
<feature type="domain" description="Replication factor A C-terminal" evidence="2">
    <location>
        <begin position="24"/>
        <end position="143"/>
    </location>
</feature>
<evidence type="ECO:0000256" key="1">
    <source>
        <dbReference type="SAM" id="MobiDB-lite"/>
    </source>
</evidence>
<protein>
    <submittedName>
        <fullName evidence="3">Replication factor A</fullName>
    </submittedName>
</protein>
<reference evidence="4" key="1">
    <citation type="journal article" date="2019" name="Curr. Biol.">
        <title>Genome Sequence of Striga asiatica Provides Insight into the Evolution of Plant Parasitism.</title>
        <authorList>
            <person name="Yoshida S."/>
            <person name="Kim S."/>
            <person name="Wafula E.K."/>
            <person name="Tanskanen J."/>
            <person name="Kim Y.M."/>
            <person name="Honaas L."/>
            <person name="Yang Z."/>
            <person name="Spallek T."/>
            <person name="Conn C.E."/>
            <person name="Ichihashi Y."/>
            <person name="Cheong K."/>
            <person name="Cui S."/>
            <person name="Der J.P."/>
            <person name="Gundlach H."/>
            <person name="Jiao Y."/>
            <person name="Hori C."/>
            <person name="Ishida J.K."/>
            <person name="Kasahara H."/>
            <person name="Kiba T."/>
            <person name="Kim M.S."/>
            <person name="Koo N."/>
            <person name="Laohavisit A."/>
            <person name="Lee Y.H."/>
            <person name="Lumba S."/>
            <person name="McCourt P."/>
            <person name="Mortimer J.C."/>
            <person name="Mutuku J.M."/>
            <person name="Nomura T."/>
            <person name="Sasaki-Sekimoto Y."/>
            <person name="Seto Y."/>
            <person name="Wang Y."/>
            <person name="Wakatake T."/>
            <person name="Sakakibara H."/>
            <person name="Demura T."/>
            <person name="Yamaguchi S."/>
            <person name="Yoneyama K."/>
            <person name="Manabe R.I."/>
            <person name="Nelson D.C."/>
            <person name="Schulman A.H."/>
            <person name="Timko M.P."/>
            <person name="dePamphilis C.W."/>
            <person name="Choi D."/>
            <person name="Shirasu K."/>
        </authorList>
    </citation>
    <scope>NUCLEOTIDE SEQUENCE [LARGE SCALE GENOMIC DNA]</scope>
    <source>
        <strain evidence="4">cv. UVA1</strain>
    </source>
</reference>
<name>A0A5A7PZ63_STRAF</name>
<evidence type="ECO:0000313" key="3">
    <source>
        <dbReference type="EMBL" id="GER37921.1"/>
    </source>
</evidence>
<evidence type="ECO:0000259" key="2">
    <source>
        <dbReference type="Pfam" id="PF08646"/>
    </source>
</evidence>
<dbReference type="Gene3D" id="2.40.50.140">
    <property type="entry name" value="Nucleic acid-binding proteins"/>
    <property type="match status" value="1"/>
</dbReference>
<dbReference type="Pfam" id="PF08646">
    <property type="entry name" value="Rep_fac-A_C"/>
    <property type="match status" value="1"/>
</dbReference>
<proteinExistence type="predicted"/>
<evidence type="ECO:0000313" key="4">
    <source>
        <dbReference type="Proteomes" id="UP000325081"/>
    </source>
</evidence>
<dbReference type="EMBL" id="BKCP01005405">
    <property type="protein sequence ID" value="GER37921.1"/>
    <property type="molecule type" value="Genomic_DNA"/>
</dbReference>
<feature type="compositionally biased region" description="Polar residues" evidence="1">
    <location>
        <begin position="173"/>
        <end position="182"/>
    </location>
</feature>
<dbReference type="InterPro" id="IPR012340">
    <property type="entry name" value="NA-bd_OB-fold"/>
</dbReference>
<feature type="region of interest" description="Disordered" evidence="1">
    <location>
        <begin position="173"/>
        <end position="232"/>
    </location>
</feature>
<accession>A0A5A7PZ63</accession>
<dbReference type="InterPro" id="IPR013955">
    <property type="entry name" value="Rep_factor-A_C"/>
</dbReference>